<sequence>MQPLSLTATRISQRRCTAITTCHLAQGSRIESHNATAQAGNCKESTRVCCGQSASGVAKTEDPDEDHEWMDAELEHGCARGVEYRGCGGGRWSSELVYWCITHSNRTLSQTETGVGGTTHTGGDGYDGLIEDVVTHLSDTQSQSGSLLEMYWMIIDGLICCHSVEQLTHSTLGFLWQVAQLEYNSIEGYGEGRTRDRRGSVIEIGVRCIKGGCDGGRRTRGIWDLGRCLRGNVNCTREDRVCDAQVSAGKHGLSIYFKRKIREFDVFKGVGISDWRSIMDS</sequence>
<reference evidence="1" key="2">
    <citation type="submission" date="2022-01" db="EMBL/GenBank/DDBJ databases">
        <authorList>
            <person name="Yamashiro T."/>
            <person name="Shiraishi A."/>
            <person name="Satake H."/>
            <person name="Nakayama K."/>
        </authorList>
    </citation>
    <scope>NUCLEOTIDE SEQUENCE</scope>
</reference>
<dbReference type="Proteomes" id="UP001151760">
    <property type="component" value="Unassembled WGS sequence"/>
</dbReference>
<reference evidence="1" key="1">
    <citation type="journal article" date="2022" name="Int. J. Mol. Sci.">
        <title>Draft Genome of Tanacetum Coccineum: Genomic Comparison of Closely Related Tanacetum-Family Plants.</title>
        <authorList>
            <person name="Yamashiro T."/>
            <person name="Shiraishi A."/>
            <person name="Nakayama K."/>
            <person name="Satake H."/>
        </authorList>
    </citation>
    <scope>NUCLEOTIDE SEQUENCE</scope>
</reference>
<organism evidence="1 2">
    <name type="scientific">Tanacetum coccineum</name>
    <dbReference type="NCBI Taxonomy" id="301880"/>
    <lineage>
        <taxon>Eukaryota</taxon>
        <taxon>Viridiplantae</taxon>
        <taxon>Streptophyta</taxon>
        <taxon>Embryophyta</taxon>
        <taxon>Tracheophyta</taxon>
        <taxon>Spermatophyta</taxon>
        <taxon>Magnoliopsida</taxon>
        <taxon>eudicotyledons</taxon>
        <taxon>Gunneridae</taxon>
        <taxon>Pentapetalae</taxon>
        <taxon>asterids</taxon>
        <taxon>campanulids</taxon>
        <taxon>Asterales</taxon>
        <taxon>Asteraceae</taxon>
        <taxon>Asteroideae</taxon>
        <taxon>Anthemideae</taxon>
        <taxon>Anthemidinae</taxon>
        <taxon>Tanacetum</taxon>
    </lineage>
</organism>
<evidence type="ECO:0000313" key="2">
    <source>
        <dbReference type="Proteomes" id="UP001151760"/>
    </source>
</evidence>
<comment type="caution">
    <text evidence="1">The sequence shown here is derived from an EMBL/GenBank/DDBJ whole genome shotgun (WGS) entry which is preliminary data.</text>
</comment>
<proteinExistence type="predicted"/>
<accession>A0ABQ5H1S8</accession>
<dbReference type="EMBL" id="BQNB010019080">
    <property type="protein sequence ID" value="GJT81419.1"/>
    <property type="molecule type" value="Genomic_DNA"/>
</dbReference>
<name>A0ABQ5H1S8_9ASTR</name>
<protein>
    <submittedName>
        <fullName evidence="1">Uncharacterized protein</fullName>
    </submittedName>
</protein>
<evidence type="ECO:0000313" key="1">
    <source>
        <dbReference type="EMBL" id="GJT81419.1"/>
    </source>
</evidence>
<gene>
    <name evidence="1" type="ORF">Tco_1055761</name>
</gene>
<keyword evidence="2" id="KW-1185">Reference proteome</keyword>